<dbReference type="Gene3D" id="1.50.40.10">
    <property type="entry name" value="Mitochondrial carrier domain"/>
    <property type="match status" value="1"/>
</dbReference>
<feature type="transmembrane region" description="Helical" evidence="11">
    <location>
        <begin position="83"/>
        <end position="101"/>
    </location>
</feature>
<evidence type="ECO:0000256" key="6">
    <source>
        <dbReference type="ARBA" id="ARBA00022989"/>
    </source>
</evidence>
<evidence type="ECO:0000256" key="11">
    <source>
        <dbReference type="SAM" id="Phobius"/>
    </source>
</evidence>
<sequence length="317" mass="35490">MLKLLLTLVLSPILFIATFLVFVPLRSTLVRVRAYYDPKRVELESEKDALPPTQRVNLSYFGMLKRTYKIEGVSGLYKGLSNIAFSVVTVIVGGAAGFLIFDRCRNGNGLDDSCGKAVGRPLIRMLSLLIQVPEVIIVHRAMTTPIKLPYFAAFHSLRTLLAPTERQRPWKLFLVPGLLCALALTTTYSALVPRTLRTSLISFGDNTILPNQTSARILAYAVVSALTTMVMTPVEVIIVRLSVQRPTEVSREYTAVAQEAGDHGEVVVPYREEDVIELRADRKPYMGLFDCAKYIIAEEGWSTLYRGWWITMLFSIL</sequence>
<comment type="similarity">
    <text evidence="2 10">Belongs to the mitochondrial carrier (TC 2.A.29) family.</text>
</comment>
<keyword evidence="3 10" id="KW-0813">Transport</keyword>
<proteinExistence type="inferred from homology"/>
<dbReference type="Pfam" id="PF00153">
    <property type="entry name" value="Mito_carr"/>
    <property type="match status" value="1"/>
</dbReference>
<dbReference type="InterPro" id="IPR050567">
    <property type="entry name" value="Mitochondrial_Carrier"/>
</dbReference>
<keyword evidence="7" id="KW-0496">Mitochondrion</keyword>
<organism evidence="12 13">
    <name type="scientific">Coniophora puteana (strain RWD-64-598)</name>
    <name type="common">Brown rot fungus</name>
    <dbReference type="NCBI Taxonomy" id="741705"/>
    <lineage>
        <taxon>Eukaryota</taxon>
        <taxon>Fungi</taxon>
        <taxon>Dikarya</taxon>
        <taxon>Basidiomycota</taxon>
        <taxon>Agaricomycotina</taxon>
        <taxon>Agaricomycetes</taxon>
        <taxon>Agaricomycetidae</taxon>
        <taxon>Boletales</taxon>
        <taxon>Coniophorineae</taxon>
        <taxon>Coniophoraceae</taxon>
        <taxon>Coniophora</taxon>
    </lineage>
</organism>
<keyword evidence="4 9" id="KW-0812">Transmembrane</keyword>
<dbReference type="AlphaFoldDB" id="A0A5M3MLC9"/>
<dbReference type="GO" id="GO:0031966">
    <property type="term" value="C:mitochondrial membrane"/>
    <property type="evidence" value="ECO:0007669"/>
    <property type="project" value="UniProtKB-SubCell"/>
</dbReference>
<reference evidence="13" key="1">
    <citation type="journal article" date="2012" name="Science">
        <title>The Paleozoic origin of enzymatic lignin decomposition reconstructed from 31 fungal genomes.</title>
        <authorList>
            <person name="Floudas D."/>
            <person name="Binder M."/>
            <person name="Riley R."/>
            <person name="Barry K."/>
            <person name="Blanchette R.A."/>
            <person name="Henrissat B."/>
            <person name="Martinez A.T."/>
            <person name="Otillar R."/>
            <person name="Spatafora J.W."/>
            <person name="Yadav J.S."/>
            <person name="Aerts A."/>
            <person name="Benoit I."/>
            <person name="Boyd A."/>
            <person name="Carlson A."/>
            <person name="Copeland A."/>
            <person name="Coutinho P.M."/>
            <person name="de Vries R.P."/>
            <person name="Ferreira P."/>
            <person name="Findley K."/>
            <person name="Foster B."/>
            <person name="Gaskell J."/>
            <person name="Glotzer D."/>
            <person name="Gorecki P."/>
            <person name="Heitman J."/>
            <person name="Hesse C."/>
            <person name="Hori C."/>
            <person name="Igarashi K."/>
            <person name="Jurgens J.A."/>
            <person name="Kallen N."/>
            <person name="Kersten P."/>
            <person name="Kohler A."/>
            <person name="Kuees U."/>
            <person name="Kumar T.K.A."/>
            <person name="Kuo A."/>
            <person name="LaButti K."/>
            <person name="Larrondo L.F."/>
            <person name="Lindquist E."/>
            <person name="Ling A."/>
            <person name="Lombard V."/>
            <person name="Lucas S."/>
            <person name="Lundell T."/>
            <person name="Martin R."/>
            <person name="McLaughlin D.J."/>
            <person name="Morgenstern I."/>
            <person name="Morin E."/>
            <person name="Murat C."/>
            <person name="Nagy L.G."/>
            <person name="Nolan M."/>
            <person name="Ohm R.A."/>
            <person name="Patyshakuliyeva A."/>
            <person name="Rokas A."/>
            <person name="Ruiz-Duenas F.J."/>
            <person name="Sabat G."/>
            <person name="Salamov A."/>
            <person name="Samejima M."/>
            <person name="Schmutz J."/>
            <person name="Slot J.C."/>
            <person name="St John F."/>
            <person name="Stenlid J."/>
            <person name="Sun H."/>
            <person name="Sun S."/>
            <person name="Syed K."/>
            <person name="Tsang A."/>
            <person name="Wiebenga A."/>
            <person name="Young D."/>
            <person name="Pisabarro A."/>
            <person name="Eastwood D.C."/>
            <person name="Martin F."/>
            <person name="Cullen D."/>
            <person name="Grigoriev I.V."/>
            <person name="Hibbett D.S."/>
        </authorList>
    </citation>
    <scope>NUCLEOTIDE SEQUENCE [LARGE SCALE GENOMIC DNA]</scope>
    <source>
        <strain evidence="13">RWD-64-598 SS2</strain>
    </source>
</reference>
<dbReference type="RefSeq" id="XP_007769746.1">
    <property type="nucleotide sequence ID" value="XM_007771556.1"/>
</dbReference>
<evidence type="ECO:0000256" key="8">
    <source>
        <dbReference type="ARBA" id="ARBA00023136"/>
    </source>
</evidence>
<keyword evidence="5" id="KW-0677">Repeat</keyword>
<evidence type="ECO:0000313" key="12">
    <source>
        <dbReference type="EMBL" id="EIW80042.1"/>
    </source>
</evidence>
<dbReference type="PANTHER" id="PTHR45624">
    <property type="entry name" value="MITOCHONDRIAL BASIC AMINO ACIDS TRANSPORTER-RELATED"/>
    <property type="match status" value="1"/>
</dbReference>
<dbReference type="OrthoDB" id="21292at2759"/>
<feature type="repeat" description="Solcar" evidence="9">
    <location>
        <begin position="211"/>
        <end position="317"/>
    </location>
</feature>
<dbReference type="Proteomes" id="UP000053558">
    <property type="component" value="Unassembled WGS sequence"/>
</dbReference>
<dbReference type="InterPro" id="IPR023395">
    <property type="entry name" value="MCP_dom_sf"/>
</dbReference>
<evidence type="ECO:0000313" key="13">
    <source>
        <dbReference type="Proteomes" id="UP000053558"/>
    </source>
</evidence>
<evidence type="ECO:0000256" key="2">
    <source>
        <dbReference type="ARBA" id="ARBA00006375"/>
    </source>
</evidence>
<comment type="caution">
    <text evidence="12">The sequence shown here is derived from an EMBL/GenBank/DDBJ whole genome shotgun (WGS) entry which is preliminary data.</text>
</comment>
<dbReference type="SUPFAM" id="SSF103506">
    <property type="entry name" value="Mitochondrial carrier"/>
    <property type="match status" value="2"/>
</dbReference>
<dbReference type="PROSITE" id="PS50920">
    <property type="entry name" value="SOLCAR"/>
    <property type="match status" value="2"/>
</dbReference>
<name>A0A5M3MLC9_CONPW</name>
<evidence type="ECO:0000256" key="1">
    <source>
        <dbReference type="ARBA" id="ARBA00004225"/>
    </source>
</evidence>
<evidence type="ECO:0000256" key="7">
    <source>
        <dbReference type="ARBA" id="ARBA00023128"/>
    </source>
</evidence>
<dbReference type="GO" id="GO:0022857">
    <property type="term" value="F:transmembrane transporter activity"/>
    <property type="evidence" value="ECO:0007669"/>
    <property type="project" value="TreeGrafter"/>
</dbReference>
<comment type="subcellular location">
    <subcellularLocation>
        <location evidence="1">Mitochondrion membrane</location>
        <topology evidence="1">Multi-pass membrane protein</topology>
    </subcellularLocation>
</comment>
<dbReference type="KEGG" id="cput:CONPUDRAFT_58322"/>
<gene>
    <name evidence="12" type="ORF">CONPUDRAFT_58322</name>
</gene>
<accession>A0A5M3MLC9</accession>
<evidence type="ECO:0000256" key="10">
    <source>
        <dbReference type="RuleBase" id="RU000488"/>
    </source>
</evidence>
<evidence type="ECO:0000256" key="3">
    <source>
        <dbReference type="ARBA" id="ARBA00022448"/>
    </source>
</evidence>
<evidence type="ECO:0000256" key="9">
    <source>
        <dbReference type="PROSITE-ProRule" id="PRU00282"/>
    </source>
</evidence>
<feature type="transmembrane region" description="Helical" evidence="11">
    <location>
        <begin position="172"/>
        <end position="191"/>
    </location>
</feature>
<evidence type="ECO:0000256" key="5">
    <source>
        <dbReference type="ARBA" id="ARBA00022737"/>
    </source>
</evidence>
<dbReference type="EMBL" id="JH711580">
    <property type="protein sequence ID" value="EIW80042.1"/>
    <property type="molecule type" value="Genomic_DNA"/>
</dbReference>
<dbReference type="PANTHER" id="PTHR45624:SF10">
    <property type="entry name" value="SLC (SOLUTE CARRIER) HOMOLOG"/>
    <property type="match status" value="1"/>
</dbReference>
<dbReference type="InterPro" id="IPR018108">
    <property type="entry name" value="MCP_transmembrane"/>
</dbReference>
<keyword evidence="6 11" id="KW-1133">Transmembrane helix</keyword>
<keyword evidence="8 9" id="KW-0472">Membrane</keyword>
<feature type="transmembrane region" description="Helical" evidence="11">
    <location>
        <begin position="217"/>
        <end position="241"/>
    </location>
</feature>
<dbReference type="GeneID" id="19207939"/>
<feature type="repeat" description="Solcar" evidence="9">
    <location>
        <begin position="2"/>
        <end position="107"/>
    </location>
</feature>
<protein>
    <submittedName>
        <fullName evidence="12">Mitochondrial carrier</fullName>
    </submittedName>
</protein>
<evidence type="ECO:0000256" key="4">
    <source>
        <dbReference type="ARBA" id="ARBA00022692"/>
    </source>
</evidence>
<keyword evidence="13" id="KW-1185">Reference proteome</keyword>